<dbReference type="EMBL" id="LBSJ01000042">
    <property type="protein sequence ID" value="KKQ13902.1"/>
    <property type="molecule type" value="Genomic_DNA"/>
</dbReference>
<gene>
    <name evidence="1" type="ORF">US28_C0042G0001</name>
</gene>
<accession>A0A0G0F7J2</accession>
<comment type="caution">
    <text evidence="1">The sequence shown here is derived from an EMBL/GenBank/DDBJ whole genome shotgun (WGS) entry which is preliminary data.</text>
</comment>
<dbReference type="Proteomes" id="UP000034448">
    <property type="component" value="Unassembled WGS sequence"/>
</dbReference>
<proteinExistence type="predicted"/>
<name>A0A0G0F7J2_9BACT</name>
<organism evidence="1 2">
    <name type="scientific">Candidatus Daviesbacteria bacterium GW2011_GWA1_36_8</name>
    <dbReference type="NCBI Taxonomy" id="1618417"/>
    <lineage>
        <taxon>Bacteria</taxon>
        <taxon>Candidatus Daviesiibacteriota</taxon>
    </lineage>
</organism>
<reference evidence="1 2" key="1">
    <citation type="journal article" date="2015" name="Nature">
        <title>rRNA introns, odd ribosomes, and small enigmatic genomes across a large radiation of phyla.</title>
        <authorList>
            <person name="Brown C.T."/>
            <person name="Hug L.A."/>
            <person name="Thomas B.C."/>
            <person name="Sharon I."/>
            <person name="Castelle C.J."/>
            <person name="Singh A."/>
            <person name="Wilkins M.J."/>
            <person name="Williams K.H."/>
            <person name="Banfield J.F."/>
        </authorList>
    </citation>
    <scope>NUCLEOTIDE SEQUENCE [LARGE SCALE GENOMIC DNA]</scope>
</reference>
<feature type="non-terminal residue" evidence="1">
    <location>
        <position position="30"/>
    </location>
</feature>
<evidence type="ECO:0000313" key="2">
    <source>
        <dbReference type="Proteomes" id="UP000034448"/>
    </source>
</evidence>
<sequence>MIEGIPDEYSQLKVIAVGQEPDLDAAPALK</sequence>
<protein>
    <submittedName>
        <fullName evidence="1">Uncharacterized protein</fullName>
    </submittedName>
</protein>
<evidence type="ECO:0000313" key="1">
    <source>
        <dbReference type="EMBL" id="KKQ13902.1"/>
    </source>
</evidence>
<dbReference type="AlphaFoldDB" id="A0A0G0F7J2"/>